<dbReference type="Gene3D" id="3.90.1690.10">
    <property type="entry name" value="phage-related protein like domain"/>
    <property type="match status" value="1"/>
</dbReference>
<dbReference type="Pfam" id="PF03864">
    <property type="entry name" value="Phage_cap_E"/>
    <property type="match status" value="1"/>
</dbReference>
<dbReference type="InterPro" id="IPR005564">
    <property type="entry name" value="Major_capsid_GpE"/>
</dbReference>
<dbReference type="Proteomes" id="UP001628193">
    <property type="component" value="Unassembled WGS sequence"/>
</dbReference>
<proteinExistence type="predicted"/>
<dbReference type="RefSeq" id="WP_420903515.1">
    <property type="nucleotide sequence ID" value="NZ_BAAFGK010000001.1"/>
</dbReference>
<sequence length="308" mass="33774">MLMSPNQVRVIDPVLTEIAQGYRHAEHVGQALFPKVPVQVSGGQVLEFGRESFKLYQVRRAPGAATRRIQFGFLGKSFALMQDSIEAQVPREYQRDASRAPGIDLAQRSISGALRALSLTLEYDQASLATNPDNYDNNHKLTLSGSDQWSDGGSNPSGDIDAAREAVRASVGIYPNTLVLSAKAFAALKSHPQVVDRFKYTSRDSVTPDMLAALWDLQTVAVGKAVAFNDAGQDIDIWGNHAILAYTPAHSSGIEDPSFGYTYTMEGHPLVERPYYENNAKSWIYPVTYERVPVLTGILSGFLIRNPA</sequence>
<protein>
    <recommendedName>
        <fullName evidence="3">Major capsid protein E</fullName>
    </recommendedName>
</protein>
<evidence type="ECO:0000313" key="2">
    <source>
        <dbReference type="Proteomes" id="UP001628193"/>
    </source>
</evidence>
<gene>
    <name evidence="1" type="ORF">SIID45300_00101</name>
</gene>
<name>A0ABQ0C4J0_9PROT</name>
<organism evidence="1 2">
    <name type="scientific">Candidatus Magnetaquiglobus chichijimensis</name>
    <dbReference type="NCBI Taxonomy" id="3141448"/>
    <lineage>
        <taxon>Bacteria</taxon>
        <taxon>Pseudomonadati</taxon>
        <taxon>Pseudomonadota</taxon>
        <taxon>Magnetococcia</taxon>
        <taxon>Magnetococcales</taxon>
        <taxon>Candidatus Magnetaquicoccaceae</taxon>
        <taxon>Candidatus Magnetaquiglobus</taxon>
    </lineage>
</organism>
<dbReference type="EMBL" id="BAAFGK010000001">
    <property type="protein sequence ID" value="GAB0055804.1"/>
    <property type="molecule type" value="Genomic_DNA"/>
</dbReference>
<accession>A0ABQ0C4J0</accession>
<evidence type="ECO:0008006" key="3">
    <source>
        <dbReference type="Google" id="ProtNLM"/>
    </source>
</evidence>
<dbReference type="InterPro" id="IPR053738">
    <property type="entry name" value="Lambda_capsid_assembly"/>
</dbReference>
<comment type="caution">
    <text evidence="1">The sequence shown here is derived from an EMBL/GenBank/DDBJ whole genome shotgun (WGS) entry which is preliminary data.</text>
</comment>
<evidence type="ECO:0000313" key="1">
    <source>
        <dbReference type="EMBL" id="GAB0055804.1"/>
    </source>
</evidence>
<reference evidence="1 2" key="1">
    <citation type="submission" date="2024-05" db="EMBL/GenBank/DDBJ databases">
        <authorList>
            <consortium name="Candidatus Magnetaquicoccaceae bacterium FCR-1 genome sequencing consortium"/>
            <person name="Shimoshige H."/>
            <person name="Shimamura S."/>
            <person name="Taoka A."/>
            <person name="Kobayashi H."/>
            <person name="Maekawa T."/>
        </authorList>
    </citation>
    <scope>NUCLEOTIDE SEQUENCE [LARGE SCALE GENOMIC DNA]</scope>
    <source>
        <strain evidence="1 2">FCR-1</strain>
    </source>
</reference>
<reference evidence="1 2" key="2">
    <citation type="submission" date="2024-09" db="EMBL/GenBank/DDBJ databases">
        <title>Draft genome sequence of Candidatus Magnetaquicoccaceae bacterium FCR-1.</title>
        <authorList>
            <person name="Shimoshige H."/>
            <person name="Shimamura S."/>
            <person name="Taoka A."/>
            <person name="Kobayashi H."/>
            <person name="Maekawa T."/>
        </authorList>
    </citation>
    <scope>NUCLEOTIDE SEQUENCE [LARGE SCALE GENOMIC DNA]</scope>
    <source>
        <strain evidence="1 2">FCR-1</strain>
    </source>
</reference>
<keyword evidence="2" id="KW-1185">Reference proteome</keyword>